<proteinExistence type="inferred from homology"/>
<dbReference type="CDD" id="cd00448">
    <property type="entry name" value="YjgF_YER057c_UK114_family"/>
    <property type="match status" value="1"/>
</dbReference>
<accession>A0A9J6R9Z8</accession>
<gene>
    <name evidence="2" type="ORF">OWO01_04520</name>
</gene>
<name>A0A9J6R9Z8_9BACI</name>
<dbReference type="InterPro" id="IPR006056">
    <property type="entry name" value="RidA"/>
</dbReference>
<dbReference type="SUPFAM" id="SSF55298">
    <property type="entry name" value="YjgF-like"/>
    <property type="match status" value="1"/>
</dbReference>
<dbReference type="GO" id="GO:0019239">
    <property type="term" value="F:deaminase activity"/>
    <property type="evidence" value="ECO:0007669"/>
    <property type="project" value="TreeGrafter"/>
</dbReference>
<dbReference type="Gene3D" id="3.30.1330.40">
    <property type="entry name" value="RutC-like"/>
    <property type="match status" value="1"/>
</dbReference>
<dbReference type="PANTHER" id="PTHR11803:SF39">
    <property type="entry name" value="2-IMINOBUTANOATE_2-IMINOPROPANOATE DEAMINASE"/>
    <property type="match status" value="1"/>
</dbReference>
<evidence type="ECO:0000313" key="3">
    <source>
        <dbReference type="Proteomes" id="UP001084197"/>
    </source>
</evidence>
<dbReference type="InterPro" id="IPR006175">
    <property type="entry name" value="YjgF/YER057c/UK114"/>
</dbReference>
<keyword evidence="3" id="KW-1185">Reference proteome</keyword>
<dbReference type="AlphaFoldDB" id="A0A9J6R9Z8"/>
<dbReference type="NCBIfam" id="TIGR00004">
    <property type="entry name" value="Rid family detoxifying hydrolase"/>
    <property type="match status" value="1"/>
</dbReference>
<organism evidence="2 3">
    <name type="scientific">Natronobacillus azotifigens</name>
    <dbReference type="NCBI Taxonomy" id="472978"/>
    <lineage>
        <taxon>Bacteria</taxon>
        <taxon>Bacillati</taxon>
        <taxon>Bacillota</taxon>
        <taxon>Bacilli</taxon>
        <taxon>Bacillales</taxon>
        <taxon>Bacillaceae</taxon>
        <taxon>Natronobacillus</taxon>
    </lineage>
</organism>
<protein>
    <submittedName>
        <fullName evidence="2">RidA family protein</fullName>
    </submittedName>
</protein>
<comment type="caution">
    <text evidence="2">The sequence shown here is derived from an EMBL/GenBank/DDBJ whole genome shotgun (WGS) entry which is preliminary data.</text>
</comment>
<dbReference type="InterPro" id="IPR019897">
    <property type="entry name" value="RidA_CS"/>
</dbReference>
<evidence type="ECO:0000256" key="1">
    <source>
        <dbReference type="ARBA" id="ARBA00010552"/>
    </source>
</evidence>
<dbReference type="PROSITE" id="PS01094">
    <property type="entry name" value="UPF0076"/>
    <property type="match status" value="1"/>
</dbReference>
<dbReference type="RefSeq" id="WP_268779241.1">
    <property type="nucleotide sequence ID" value="NZ_JAPRAT010000006.1"/>
</dbReference>
<evidence type="ECO:0000313" key="2">
    <source>
        <dbReference type="EMBL" id="MCZ0702472.1"/>
    </source>
</evidence>
<dbReference type="FunFam" id="3.30.1330.40:FF:000001">
    <property type="entry name" value="L-PSP family endoribonuclease"/>
    <property type="match status" value="1"/>
</dbReference>
<dbReference type="Pfam" id="PF01042">
    <property type="entry name" value="Ribonuc_L-PSP"/>
    <property type="match status" value="1"/>
</dbReference>
<comment type="similarity">
    <text evidence="1">Belongs to the RutC family.</text>
</comment>
<dbReference type="GO" id="GO:0005829">
    <property type="term" value="C:cytosol"/>
    <property type="evidence" value="ECO:0007669"/>
    <property type="project" value="TreeGrafter"/>
</dbReference>
<dbReference type="PANTHER" id="PTHR11803">
    <property type="entry name" value="2-IMINOBUTANOATE/2-IMINOPROPANOATE DEAMINASE RIDA"/>
    <property type="match status" value="1"/>
</dbReference>
<dbReference type="InterPro" id="IPR035959">
    <property type="entry name" value="RutC-like_sf"/>
</dbReference>
<sequence length="126" mass="13748">MTGKAIQTDQAPQAIGAYSQAIDLGDFIFISGQIPLNPSTMEVVEGDITAQTAQVMNNLEAILKEANLTFANVAKFTIYITNMEDFKAVDETYAKFLSTPYPARATVEVSKLPKGVRIEMDAIAKR</sequence>
<dbReference type="EMBL" id="JAPRAT010000006">
    <property type="protein sequence ID" value="MCZ0702472.1"/>
    <property type="molecule type" value="Genomic_DNA"/>
</dbReference>
<reference evidence="2" key="1">
    <citation type="submission" date="2022-11" db="EMBL/GenBank/DDBJ databases">
        <title>WGS of Natronobacillus azotifigens 24KS-1, an anaerobic diazotrophic haloalkaliphile from soda-rich habitats.</title>
        <authorList>
            <person name="Sorokin D.Y."/>
            <person name="Merkel A.Y."/>
        </authorList>
    </citation>
    <scope>NUCLEOTIDE SEQUENCE</scope>
    <source>
        <strain evidence="2">24KS-1</strain>
    </source>
</reference>
<dbReference type="Proteomes" id="UP001084197">
    <property type="component" value="Unassembled WGS sequence"/>
</dbReference>